<reference evidence="3 5" key="1">
    <citation type="journal article" date="2021" name="ISME Commun">
        <title>Automated analysis of genomic sequences facilitates high-throughput and comprehensive description of bacteria.</title>
        <authorList>
            <person name="Hitch T.C.A."/>
        </authorList>
    </citation>
    <scope>NUCLEOTIDE SEQUENCE [LARGE SCALE GENOMIC DNA]</scope>
    <source>
        <strain evidence="3 5">Sanger_19</strain>
    </source>
</reference>
<evidence type="ECO:0000313" key="4">
    <source>
        <dbReference type="Proteomes" id="UP001198893"/>
    </source>
</evidence>
<dbReference type="EMBL" id="JAOQKI010000020">
    <property type="protein sequence ID" value="MCU6717908.1"/>
    <property type="molecule type" value="Genomic_DNA"/>
</dbReference>
<dbReference type="Proteomes" id="UP001198893">
    <property type="component" value="Unassembled WGS sequence"/>
</dbReference>
<dbReference type="InterPro" id="IPR011437">
    <property type="entry name" value="DUF1540"/>
</dbReference>
<sequence>MIFVTELKCSVRSCSFQKDDCCCRGNITVEGAHANRNSETSCGSFEEKKNCGCANSTGKPPKMSDVTCEAVNCKFNEGRKCHAKDIQVAGTNACTCMETECASFCCS</sequence>
<feature type="domain" description="DUF1540" evidence="1">
    <location>
        <begin position="66"/>
        <end position="104"/>
    </location>
</feature>
<feature type="domain" description="DUF1540" evidence="1">
    <location>
        <begin position="8"/>
        <end position="45"/>
    </location>
</feature>
<protein>
    <submittedName>
        <fullName evidence="2">DUF1540 domain-containing protein</fullName>
    </submittedName>
</protein>
<dbReference type="AlphaFoldDB" id="A0AAW4WEA9"/>
<keyword evidence="5" id="KW-1185">Reference proteome</keyword>
<evidence type="ECO:0000313" key="5">
    <source>
        <dbReference type="Proteomes" id="UP001209666"/>
    </source>
</evidence>
<reference evidence="2" key="2">
    <citation type="submission" date="2021-10" db="EMBL/GenBank/DDBJ databases">
        <title>Anaerobic single-cell dispensing facilitates the cultivation of human gut bacteria.</title>
        <authorList>
            <person name="Afrizal A."/>
        </authorList>
    </citation>
    <scope>NUCLEOTIDE SEQUENCE</scope>
    <source>
        <strain evidence="2">CLA-AA-H204</strain>
    </source>
</reference>
<comment type="caution">
    <text evidence="2">The sequence shown here is derived from an EMBL/GenBank/DDBJ whole genome shotgun (WGS) entry which is preliminary data.</text>
</comment>
<accession>A0AAW4WEA9</accession>
<evidence type="ECO:0000259" key="1">
    <source>
        <dbReference type="Pfam" id="PF07561"/>
    </source>
</evidence>
<proteinExistence type="predicted"/>
<dbReference type="Proteomes" id="UP001209666">
    <property type="component" value="Unassembled WGS sequence"/>
</dbReference>
<dbReference type="Pfam" id="PF07561">
    <property type="entry name" value="DUF1540"/>
    <property type="match status" value="2"/>
</dbReference>
<reference evidence="3" key="3">
    <citation type="submission" date="2022-09" db="EMBL/GenBank/DDBJ databases">
        <authorList>
            <person name="Hitch T.C.A."/>
        </authorList>
    </citation>
    <scope>NUCLEOTIDE SEQUENCE</scope>
    <source>
        <strain evidence="3">Sanger_19</strain>
    </source>
</reference>
<dbReference type="EMBL" id="JAJEQW010000003">
    <property type="protein sequence ID" value="MCC2241651.1"/>
    <property type="molecule type" value="Genomic_DNA"/>
</dbReference>
<name>A0AAW4WEA9_9FIRM</name>
<organism evidence="2 4">
    <name type="scientific">Roseburia amylophila</name>
    <dbReference type="NCBI Taxonomy" id="2981794"/>
    <lineage>
        <taxon>Bacteria</taxon>
        <taxon>Bacillati</taxon>
        <taxon>Bacillota</taxon>
        <taxon>Clostridia</taxon>
        <taxon>Lachnospirales</taxon>
        <taxon>Lachnospiraceae</taxon>
        <taxon>Roseburia</taxon>
    </lineage>
</organism>
<evidence type="ECO:0000313" key="3">
    <source>
        <dbReference type="EMBL" id="MCU6717908.1"/>
    </source>
</evidence>
<evidence type="ECO:0000313" key="2">
    <source>
        <dbReference type="EMBL" id="MCC2241651.1"/>
    </source>
</evidence>
<gene>
    <name evidence="2" type="ORF">LKD47_04920</name>
    <name evidence="3" type="ORF">OCV43_11595</name>
</gene>